<gene>
    <name evidence="2" type="ORF">PCO31110_04194</name>
</gene>
<feature type="transmembrane region" description="Helical" evidence="1">
    <location>
        <begin position="6"/>
        <end position="25"/>
    </location>
</feature>
<protein>
    <submittedName>
        <fullName evidence="2">Uncharacterized protein</fullName>
    </submittedName>
</protein>
<name>A0A5E4XWJ2_9BURK</name>
<dbReference type="RefSeq" id="WP_048628184.1">
    <property type="nucleotide sequence ID" value="NZ_CABPSJ010000006.1"/>
</dbReference>
<dbReference type="AlphaFoldDB" id="A0A5E4XWJ2"/>
<accession>A0A5E4XWJ2</accession>
<dbReference type="GeneID" id="47012612"/>
<reference evidence="2 3" key="1">
    <citation type="submission" date="2019-08" db="EMBL/GenBank/DDBJ databases">
        <authorList>
            <person name="Peeters C."/>
        </authorList>
    </citation>
    <scope>NUCLEOTIDE SEQUENCE [LARGE SCALE GENOMIC DNA]</scope>
    <source>
        <strain evidence="2 3">LMG 31110</strain>
    </source>
</reference>
<sequence>MTRDRPALWLAVAATSTAIGISVIASEQRGGTRAERVVWVTLGVVLVLSAHLLPALVRGVPRRVRLAGYLLWGACMLTAINSHAYFFLFAAQHAAQRRAEAAPVVLAEITGRSLTVVMRERAEVSARLATANAQSCSGKCPTLEARRVTLTARLEALNAEVSDIRRAQDLDDRAMTRHDARMADPVTARLATLLGTAGARVDLLTGLAFASVLEGVACLLWSVALHPRCKPYVEAVAPTVAHEVRESHDDADGDCDGHAMPNQSVTPFSIASQTPEAIDHDAAQLAQDIAAGRLRPTVADIRRHLGCSQARAIALRRQIVQMRSAAVRNTTA</sequence>
<feature type="transmembrane region" description="Helical" evidence="1">
    <location>
        <begin position="37"/>
        <end position="57"/>
    </location>
</feature>
<keyword evidence="1" id="KW-0812">Transmembrane</keyword>
<dbReference type="EMBL" id="CABPSJ010000006">
    <property type="protein sequence ID" value="VVE40799.1"/>
    <property type="molecule type" value="Genomic_DNA"/>
</dbReference>
<feature type="transmembrane region" description="Helical" evidence="1">
    <location>
        <begin position="69"/>
        <end position="88"/>
    </location>
</feature>
<proteinExistence type="predicted"/>
<evidence type="ECO:0000256" key="1">
    <source>
        <dbReference type="SAM" id="Phobius"/>
    </source>
</evidence>
<keyword evidence="1" id="KW-0472">Membrane</keyword>
<keyword evidence="1" id="KW-1133">Transmembrane helix</keyword>
<evidence type="ECO:0000313" key="3">
    <source>
        <dbReference type="Proteomes" id="UP000337189"/>
    </source>
</evidence>
<dbReference type="Proteomes" id="UP000337189">
    <property type="component" value="Unassembled WGS sequence"/>
</dbReference>
<evidence type="ECO:0000313" key="2">
    <source>
        <dbReference type="EMBL" id="VVE40799.1"/>
    </source>
</evidence>
<organism evidence="2 3">
    <name type="scientific">Pandoraea communis</name>
    <dbReference type="NCBI Taxonomy" id="2508297"/>
    <lineage>
        <taxon>Bacteria</taxon>
        <taxon>Pseudomonadati</taxon>
        <taxon>Pseudomonadota</taxon>
        <taxon>Betaproteobacteria</taxon>
        <taxon>Burkholderiales</taxon>
        <taxon>Burkholderiaceae</taxon>
        <taxon>Pandoraea</taxon>
    </lineage>
</organism>
<dbReference type="OrthoDB" id="8970698at2"/>